<dbReference type="RefSeq" id="WP_184039495.1">
    <property type="nucleotide sequence ID" value="NZ_JACHHY010000014.1"/>
</dbReference>
<keyword evidence="2" id="KW-1185">Reference proteome</keyword>
<protein>
    <submittedName>
        <fullName evidence="1">Uncharacterized protein</fullName>
    </submittedName>
</protein>
<name>A0A840MNV1_9PROT</name>
<gene>
    <name evidence="1" type="ORF">HNQ59_002443</name>
</gene>
<dbReference type="Proteomes" id="UP000575898">
    <property type="component" value="Unassembled WGS sequence"/>
</dbReference>
<organism evidence="1 2">
    <name type="scientific">Chitinivorax tropicus</name>
    <dbReference type="NCBI Taxonomy" id="714531"/>
    <lineage>
        <taxon>Bacteria</taxon>
        <taxon>Pseudomonadati</taxon>
        <taxon>Pseudomonadota</taxon>
        <taxon>Betaproteobacteria</taxon>
        <taxon>Chitinivorax</taxon>
    </lineage>
</organism>
<evidence type="ECO:0000313" key="2">
    <source>
        <dbReference type="Proteomes" id="UP000575898"/>
    </source>
</evidence>
<reference evidence="1 2" key="1">
    <citation type="submission" date="2020-08" db="EMBL/GenBank/DDBJ databases">
        <title>Genomic Encyclopedia of Type Strains, Phase IV (KMG-IV): sequencing the most valuable type-strain genomes for metagenomic binning, comparative biology and taxonomic classification.</title>
        <authorList>
            <person name="Goeker M."/>
        </authorList>
    </citation>
    <scope>NUCLEOTIDE SEQUENCE [LARGE SCALE GENOMIC DNA]</scope>
    <source>
        <strain evidence="1 2">DSM 27165</strain>
    </source>
</reference>
<proteinExistence type="predicted"/>
<sequence length="499" mass="54882">MSQPVAIGRFYSHFHTTSDDLPRAQAIQQSLVDELLAMRLQALAPDDELLLIKRIALPLTLSAQHTDWESAQRWCEAIARAVEQAMQAGHVDQLVCFAHPGAALVAFADAVFNQHDTLDWAWQRLGWLTQGAVSASKRRAALFDLLWGQPAWVVPLLKHWLCQLTLQSRLQALTADERARLWQHLLSAYGLTEIPDWPQLVCALRQAVAAAGTEPPIWLAMTDRPEEVASSTRSTGLLSLASTWLAQLRTVPADEAMQWLAWYAVLAQPEWVRRQGHDLPGLLQASLIHGQATMSAQAAPTMTQRDMPAAVADQREPLPTSGEFATPLVESAIEPIQPTLAHTEFGGLLLIAPHLAEAGVMAGLAALPDIPLPTLLTQLARQMLPMMPRNDPAERVFAGLPLLTDDSCNPIELPASAQAVLHTSLQWLHGWLEARLPDWAGAGLIERIARRPASLRLDPGWVDVCFSLDDVSTDIRKAGLDLDPGFVPWLGAVLRYRYA</sequence>
<dbReference type="EMBL" id="JACHHY010000014">
    <property type="protein sequence ID" value="MBB5019145.1"/>
    <property type="molecule type" value="Genomic_DNA"/>
</dbReference>
<dbReference type="AlphaFoldDB" id="A0A840MNV1"/>
<evidence type="ECO:0000313" key="1">
    <source>
        <dbReference type="EMBL" id="MBB5019145.1"/>
    </source>
</evidence>
<accession>A0A840MNV1</accession>
<comment type="caution">
    <text evidence="1">The sequence shown here is derived from an EMBL/GenBank/DDBJ whole genome shotgun (WGS) entry which is preliminary data.</text>
</comment>